<protein>
    <recommendedName>
        <fullName evidence="4">DUF2244 domain-containing protein</fullName>
    </recommendedName>
</protein>
<feature type="transmembrane region" description="Helical" evidence="1">
    <location>
        <begin position="17"/>
        <end position="34"/>
    </location>
</feature>
<evidence type="ECO:0000313" key="2">
    <source>
        <dbReference type="EMBL" id="GGD45871.1"/>
    </source>
</evidence>
<proteinExistence type="predicted"/>
<gene>
    <name evidence="2" type="ORF">GCM10011358_31930</name>
</gene>
<dbReference type="RefSeq" id="WP_188529713.1">
    <property type="nucleotide sequence ID" value="NZ_BMGI01000006.1"/>
</dbReference>
<evidence type="ECO:0000313" key="3">
    <source>
        <dbReference type="Proteomes" id="UP000617355"/>
    </source>
</evidence>
<evidence type="ECO:0000256" key="1">
    <source>
        <dbReference type="SAM" id="Phobius"/>
    </source>
</evidence>
<reference evidence="3" key="1">
    <citation type="journal article" date="2019" name="Int. J. Syst. Evol. Microbiol.">
        <title>The Global Catalogue of Microorganisms (GCM) 10K type strain sequencing project: providing services to taxonomists for standard genome sequencing and annotation.</title>
        <authorList>
            <consortium name="The Broad Institute Genomics Platform"/>
            <consortium name="The Broad Institute Genome Sequencing Center for Infectious Disease"/>
            <person name="Wu L."/>
            <person name="Ma J."/>
        </authorList>
    </citation>
    <scope>NUCLEOTIDE SEQUENCE [LARGE SCALE GENOMIC DNA]</scope>
    <source>
        <strain evidence="3">CGMCC 1.12922</strain>
    </source>
</reference>
<accession>A0ABQ1QWL3</accession>
<feature type="transmembrane region" description="Helical" evidence="1">
    <location>
        <begin position="40"/>
        <end position="58"/>
    </location>
</feature>
<comment type="caution">
    <text evidence="2">The sequence shown here is derived from an EMBL/GenBank/DDBJ whole genome shotgun (WGS) entry which is preliminary data.</text>
</comment>
<keyword evidence="1" id="KW-0812">Transmembrane</keyword>
<keyword evidence="1" id="KW-0472">Membrane</keyword>
<keyword evidence="3" id="KW-1185">Reference proteome</keyword>
<evidence type="ECO:0008006" key="4">
    <source>
        <dbReference type="Google" id="ProtNLM"/>
    </source>
</evidence>
<sequence length="156" mass="16671">MDGELFPVLPARKRLKAIQALVFALLGAGAGWLAATGQGWAFWVLAGLLLGMAVGKLISLARMRYVAKLDATGVSVCLPTGREMHGQWSDIEAHTIDPARGLGGLVLRAGGNARVRILPVATRDMGPEAAERLIAALEARLPQIEYRVPSLRARKP</sequence>
<keyword evidence="1" id="KW-1133">Transmembrane helix</keyword>
<organism evidence="2 3">
    <name type="scientific">Sinisalibacter lacisalsi</name>
    <dbReference type="NCBI Taxonomy" id="1526570"/>
    <lineage>
        <taxon>Bacteria</taxon>
        <taxon>Pseudomonadati</taxon>
        <taxon>Pseudomonadota</taxon>
        <taxon>Alphaproteobacteria</taxon>
        <taxon>Rhodobacterales</taxon>
        <taxon>Roseobacteraceae</taxon>
        <taxon>Sinisalibacter</taxon>
    </lineage>
</organism>
<dbReference type="EMBL" id="BMGI01000006">
    <property type="protein sequence ID" value="GGD45871.1"/>
    <property type="molecule type" value="Genomic_DNA"/>
</dbReference>
<dbReference type="Proteomes" id="UP000617355">
    <property type="component" value="Unassembled WGS sequence"/>
</dbReference>
<name>A0ABQ1QWL3_9RHOB</name>